<reference evidence="2" key="1">
    <citation type="submission" date="2022-11" db="EMBL/GenBank/DDBJ databases">
        <title>Minimal conservation of predation-associated metabolite biosynthetic gene clusters underscores biosynthetic potential of Myxococcota including descriptions for ten novel species: Archangium lansinium sp. nov., Myxococcus landrumus sp. nov., Nannocystis bai.</title>
        <authorList>
            <person name="Ahearne A."/>
            <person name="Stevens C."/>
            <person name="Phillips K."/>
        </authorList>
    </citation>
    <scope>NUCLEOTIDE SEQUENCE</scope>
    <source>
        <strain evidence="2">Na p29</strain>
    </source>
</reference>
<sequence>MPEPELRFAGTLESFFYDRVAQGKTGSSLPTEVGAYVVHMLADHVRRTSVAGRTAGPLALQFLAAREQQGARRAQALRAVGDRALFIAGVVPHSVDRTPVDLRYVRSIGTSAYRQIGEPSVFRTLAVTFEAAAEAISEATDSCPDADLLGLYERWQKYGDRRDEQRLGAAGVVLVRGSATSCSDPRTRMRRSLGALADGREATPCPCEQVGSVRRPRVRVEHPRDFEAPPSEHPTDSRSTLHPDAPGRAAEQCSPN</sequence>
<organism evidence="2 3">
    <name type="scientific">Nannocystis pusilla</name>
    <dbReference type="NCBI Taxonomy" id="889268"/>
    <lineage>
        <taxon>Bacteria</taxon>
        <taxon>Pseudomonadati</taxon>
        <taxon>Myxococcota</taxon>
        <taxon>Polyangia</taxon>
        <taxon>Nannocystales</taxon>
        <taxon>Nannocystaceae</taxon>
        <taxon>Nannocystis</taxon>
    </lineage>
</organism>
<accession>A0A9X3F821</accession>
<proteinExistence type="predicted"/>
<evidence type="ECO:0000313" key="2">
    <source>
        <dbReference type="EMBL" id="MCY1013161.1"/>
    </source>
</evidence>
<feature type="region of interest" description="Disordered" evidence="1">
    <location>
        <begin position="212"/>
        <end position="256"/>
    </location>
</feature>
<evidence type="ECO:0000313" key="3">
    <source>
        <dbReference type="Proteomes" id="UP001150924"/>
    </source>
</evidence>
<evidence type="ECO:0000256" key="1">
    <source>
        <dbReference type="SAM" id="MobiDB-lite"/>
    </source>
</evidence>
<protein>
    <submittedName>
        <fullName evidence="2">Uncharacterized protein</fullName>
    </submittedName>
</protein>
<dbReference type="Proteomes" id="UP001150924">
    <property type="component" value="Unassembled WGS sequence"/>
</dbReference>
<comment type="caution">
    <text evidence="2">The sequence shown here is derived from an EMBL/GenBank/DDBJ whole genome shotgun (WGS) entry which is preliminary data.</text>
</comment>
<dbReference type="RefSeq" id="WP_267776894.1">
    <property type="nucleotide sequence ID" value="NZ_JAPNKE010000002.1"/>
</dbReference>
<name>A0A9X3F821_9BACT</name>
<feature type="compositionally biased region" description="Basic and acidic residues" evidence="1">
    <location>
        <begin position="218"/>
        <end position="227"/>
    </location>
</feature>
<dbReference type="AlphaFoldDB" id="A0A9X3F821"/>
<keyword evidence="3" id="KW-1185">Reference proteome</keyword>
<dbReference type="EMBL" id="JAPNKE010000002">
    <property type="protein sequence ID" value="MCY1013161.1"/>
    <property type="molecule type" value="Genomic_DNA"/>
</dbReference>
<gene>
    <name evidence="2" type="ORF">OV079_48065</name>
</gene>